<dbReference type="GO" id="GO:0003700">
    <property type="term" value="F:DNA-binding transcription factor activity"/>
    <property type="evidence" value="ECO:0007669"/>
    <property type="project" value="TreeGrafter"/>
</dbReference>
<feature type="domain" description="Cyclic nucleotide-binding" evidence="4">
    <location>
        <begin position="11"/>
        <end position="131"/>
    </location>
</feature>
<dbReference type="eggNOG" id="COG0664">
    <property type="taxonomic scope" value="Bacteria"/>
</dbReference>
<dbReference type="KEGG" id="dor:Desor_4307"/>
<keyword evidence="1" id="KW-0805">Transcription regulation</keyword>
<dbReference type="EMBL" id="CP003108">
    <property type="protein sequence ID" value="AET69737.1"/>
    <property type="molecule type" value="Genomic_DNA"/>
</dbReference>
<proteinExistence type="predicted"/>
<dbReference type="Pfam" id="PF00027">
    <property type="entry name" value="cNMP_binding"/>
    <property type="match status" value="1"/>
</dbReference>
<evidence type="ECO:0000313" key="6">
    <source>
        <dbReference type="EMBL" id="AET69737.1"/>
    </source>
</evidence>
<dbReference type="Gene3D" id="2.60.120.10">
    <property type="entry name" value="Jelly Rolls"/>
    <property type="match status" value="1"/>
</dbReference>
<dbReference type="PATRIC" id="fig|768706.3.peg.4368"/>
<dbReference type="Pfam" id="PF13545">
    <property type="entry name" value="HTH_Crp_2"/>
    <property type="match status" value="1"/>
</dbReference>
<dbReference type="GO" id="GO:0005829">
    <property type="term" value="C:cytosol"/>
    <property type="evidence" value="ECO:0007669"/>
    <property type="project" value="TreeGrafter"/>
</dbReference>
<dbReference type="InterPro" id="IPR018490">
    <property type="entry name" value="cNMP-bd_dom_sf"/>
</dbReference>
<dbReference type="PANTHER" id="PTHR24567">
    <property type="entry name" value="CRP FAMILY TRANSCRIPTIONAL REGULATORY PROTEIN"/>
    <property type="match status" value="1"/>
</dbReference>
<dbReference type="SMART" id="SM00419">
    <property type="entry name" value="HTH_CRP"/>
    <property type="match status" value="1"/>
</dbReference>
<reference evidence="7" key="1">
    <citation type="submission" date="2011-11" db="EMBL/GenBank/DDBJ databases">
        <title>Complete sequence of Desulfosporosinus orientis DSM 765.</title>
        <authorList>
            <person name="Lucas S."/>
            <person name="Han J."/>
            <person name="Lapidus A."/>
            <person name="Cheng J.-F."/>
            <person name="Goodwin L."/>
            <person name="Pitluck S."/>
            <person name="Peters L."/>
            <person name="Ovchinnikova G."/>
            <person name="Teshima H."/>
            <person name="Detter J.C."/>
            <person name="Han C."/>
            <person name="Tapia R."/>
            <person name="Land M."/>
            <person name="Hauser L."/>
            <person name="Kyrpides N."/>
            <person name="Ivanova N."/>
            <person name="Pagani I."/>
            <person name="Pester M."/>
            <person name="Spring S."/>
            <person name="Ollivier B."/>
            <person name="Rattei T."/>
            <person name="Klenk H.-P."/>
            <person name="Wagner M."/>
            <person name="Loy A."/>
            <person name="Woyke T."/>
        </authorList>
    </citation>
    <scope>NUCLEOTIDE SEQUENCE [LARGE SCALE GENOMIC DNA]</scope>
    <source>
        <strain evidence="7">ATCC 19365 / DSM 765 / NCIMB 8382 / VKM B-1628</strain>
    </source>
</reference>
<evidence type="ECO:0000256" key="2">
    <source>
        <dbReference type="ARBA" id="ARBA00023125"/>
    </source>
</evidence>
<evidence type="ECO:0000256" key="3">
    <source>
        <dbReference type="ARBA" id="ARBA00023163"/>
    </source>
</evidence>
<dbReference type="AlphaFoldDB" id="G7WJ12"/>
<dbReference type="PANTHER" id="PTHR24567:SF28">
    <property type="entry name" value="LISTERIOLYSIN REGULATORY PROTEIN"/>
    <property type="match status" value="1"/>
</dbReference>
<feature type="domain" description="HTH crp-type" evidence="5">
    <location>
        <begin position="145"/>
        <end position="219"/>
    </location>
</feature>
<dbReference type="SUPFAM" id="SSF51206">
    <property type="entry name" value="cAMP-binding domain-like"/>
    <property type="match status" value="1"/>
</dbReference>
<dbReference type="Gene3D" id="1.10.10.10">
    <property type="entry name" value="Winged helix-like DNA-binding domain superfamily/Winged helix DNA-binding domain"/>
    <property type="match status" value="1"/>
</dbReference>
<name>G7WJ12_DESOD</name>
<organism evidence="6 7">
    <name type="scientific">Desulfosporosinus orientis (strain ATCC 19365 / DSM 765 / NCIMB 8382 / VKM B-1628 / Singapore I)</name>
    <name type="common">Desulfotomaculum orientis</name>
    <dbReference type="NCBI Taxonomy" id="768706"/>
    <lineage>
        <taxon>Bacteria</taxon>
        <taxon>Bacillati</taxon>
        <taxon>Bacillota</taxon>
        <taxon>Clostridia</taxon>
        <taxon>Eubacteriales</taxon>
        <taxon>Desulfitobacteriaceae</taxon>
        <taxon>Desulfosporosinus</taxon>
    </lineage>
</organism>
<dbReference type="InterPro" id="IPR012318">
    <property type="entry name" value="HTH_CRP"/>
</dbReference>
<keyword evidence="2" id="KW-0238">DNA-binding</keyword>
<accession>G7WJ12</accession>
<dbReference type="STRING" id="768706.Desor_4307"/>
<keyword evidence="3" id="KW-0804">Transcription</keyword>
<reference evidence="6 7" key="2">
    <citation type="journal article" date="2012" name="J. Bacteriol.">
        <title>Complete genome sequences of Desulfosporosinus orientis DSM765T, Desulfosporosinus youngiae DSM17734T, Desulfosporosinus meridiei DSM13257T, and Desulfosporosinus acidiphilus DSM22704T.</title>
        <authorList>
            <person name="Pester M."/>
            <person name="Brambilla E."/>
            <person name="Alazard D."/>
            <person name="Rattei T."/>
            <person name="Weinmaier T."/>
            <person name="Han J."/>
            <person name="Lucas S."/>
            <person name="Lapidus A."/>
            <person name="Cheng J.F."/>
            <person name="Goodwin L."/>
            <person name="Pitluck S."/>
            <person name="Peters L."/>
            <person name="Ovchinnikova G."/>
            <person name="Teshima H."/>
            <person name="Detter J.C."/>
            <person name="Han C.S."/>
            <person name="Tapia R."/>
            <person name="Land M.L."/>
            <person name="Hauser L."/>
            <person name="Kyrpides N.C."/>
            <person name="Ivanova N.N."/>
            <person name="Pagani I."/>
            <person name="Huntmann M."/>
            <person name="Wei C.L."/>
            <person name="Davenport K.W."/>
            <person name="Daligault H."/>
            <person name="Chain P.S."/>
            <person name="Chen A."/>
            <person name="Mavromatis K."/>
            <person name="Markowitz V."/>
            <person name="Szeto E."/>
            <person name="Mikhailova N."/>
            <person name="Pati A."/>
            <person name="Wagner M."/>
            <person name="Woyke T."/>
            <person name="Ollivier B."/>
            <person name="Klenk H.P."/>
            <person name="Spring S."/>
            <person name="Loy A."/>
        </authorList>
    </citation>
    <scope>NUCLEOTIDE SEQUENCE [LARGE SCALE GENOMIC DNA]</scope>
    <source>
        <strain evidence="7">ATCC 19365 / DSM 765 / NCIMB 8382 / VKM B-1628</strain>
    </source>
</reference>
<dbReference type="InterPro" id="IPR036390">
    <property type="entry name" value="WH_DNA-bd_sf"/>
</dbReference>
<dbReference type="InterPro" id="IPR050397">
    <property type="entry name" value="Env_Response_Regulators"/>
</dbReference>
<dbReference type="SMART" id="SM00100">
    <property type="entry name" value="cNMP"/>
    <property type="match status" value="1"/>
</dbReference>
<dbReference type="HOGENOM" id="CLU_075053_3_2_9"/>
<evidence type="ECO:0000259" key="4">
    <source>
        <dbReference type="PROSITE" id="PS50042"/>
    </source>
</evidence>
<dbReference type="GO" id="GO:0003677">
    <property type="term" value="F:DNA binding"/>
    <property type="evidence" value="ECO:0007669"/>
    <property type="project" value="UniProtKB-KW"/>
</dbReference>
<dbReference type="InterPro" id="IPR000595">
    <property type="entry name" value="cNMP-bd_dom"/>
</dbReference>
<dbReference type="RefSeq" id="WP_014186544.1">
    <property type="nucleotide sequence ID" value="NC_016584.1"/>
</dbReference>
<dbReference type="InterPro" id="IPR036388">
    <property type="entry name" value="WH-like_DNA-bd_sf"/>
</dbReference>
<dbReference type="PROSITE" id="PS50042">
    <property type="entry name" value="CNMP_BINDING_3"/>
    <property type="match status" value="1"/>
</dbReference>
<evidence type="ECO:0000259" key="5">
    <source>
        <dbReference type="PROSITE" id="PS51063"/>
    </source>
</evidence>
<dbReference type="PROSITE" id="PS51063">
    <property type="entry name" value="HTH_CRP_2"/>
    <property type="match status" value="1"/>
</dbReference>
<gene>
    <name evidence="6" type="ordered locus">Desor_4307</name>
</gene>
<dbReference type="InterPro" id="IPR014710">
    <property type="entry name" value="RmlC-like_jellyroll"/>
</dbReference>
<dbReference type="OrthoDB" id="8254501at2"/>
<dbReference type="SUPFAM" id="SSF46785">
    <property type="entry name" value="Winged helix' DNA-binding domain"/>
    <property type="match status" value="1"/>
</dbReference>
<dbReference type="CDD" id="cd00038">
    <property type="entry name" value="CAP_ED"/>
    <property type="match status" value="1"/>
</dbReference>
<protein>
    <submittedName>
        <fullName evidence="6">cAMP-binding protein</fullName>
    </submittedName>
</protein>
<evidence type="ECO:0000313" key="7">
    <source>
        <dbReference type="Proteomes" id="UP000006346"/>
    </source>
</evidence>
<evidence type="ECO:0000256" key="1">
    <source>
        <dbReference type="ARBA" id="ARBA00023015"/>
    </source>
</evidence>
<dbReference type="Proteomes" id="UP000006346">
    <property type="component" value="Chromosome"/>
</dbReference>
<sequence length="228" mass="26412">MLNNNLYIIRNIRLFPTDVMRDMLEKGERVFFEKGEHVIIPGMLMQSVYLVEAGNASVYKLHIDGKECILGLVSPREFINLLDIFSGKETTIFCKALTDLSIVKIPKQEIITIVNENPTLAINLLHFFSERYQEVIEVLEQVAYGKVEERLIFLLRKLADPLEGDGDWYPLPVSITHRDLAGMIASTRETVTLLLNKLRQENTIRIDSNRIWIYLDETRLTEFNTIKR</sequence>
<keyword evidence="7" id="KW-1185">Reference proteome</keyword>